<keyword evidence="6" id="KW-0325">Glycoprotein</keyword>
<dbReference type="Proteomes" id="UP001153712">
    <property type="component" value="Chromosome 14"/>
</dbReference>
<feature type="transmembrane region" description="Helical" evidence="8">
    <location>
        <begin position="16"/>
        <end position="37"/>
    </location>
</feature>
<evidence type="ECO:0000256" key="1">
    <source>
        <dbReference type="ARBA" id="ARBA00004651"/>
    </source>
</evidence>
<dbReference type="InterPro" id="IPR005828">
    <property type="entry name" value="MFS_sugar_transport-like"/>
</dbReference>
<feature type="transmembrane region" description="Helical" evidence="8">
    <location>
        <begin position="347"/>
        <end position="369"/>
    </location>
</feature>
<dbReference type="InterPro" id="IPR036259">
    <property type="entry name" value="MFS_trans_sf"/>
</dbReference>
<keyword evidence="3 8" id="KW-0812">Transmembrane</keyword>
<dbReference type="PROSITE" id="PS00217">
    <property type="entry name" value="SUGAR_TRANSPORT_2"/>
    <property type="match status" value="1"/>
</dbReference>
<dbReference type="PROSITE" id="PS50850">
    <property type="entry name" value="MFS"/>
    <property type="match status" value="1"/>
</dbReference>
<evidence type="ECO:0000256" key="2">
    <source>
        <dbReference type="ARBA" id="ARBA00022475"/>
    </source>
</evidence>
<feature type="transmembrane region" description="Helical" evidence="8">
    <location>
        <begin position="90"/>
        <end position="108"/>
    </location>
</feature>
<evidence type="ECO:0000256" key="4">
    <source>
        <dbReference type="ARBA" id="ARBA00022989"/>
    </source>
</evidence>
<dbReference type="EMBL" id="OU900107">
    <property type="protein sequence ID" value="CAG9857639.1"/>
    <property type="molecule type" value="Genomic_DNA"/>
</dbReference>
<comment type="subcellular location">
    <subcellularLocation>
        <location evidence="1">Cell membrane</location>
        <topology evidence="1">Multi-pass membrane protein</topology>
    </subcellularLocation>
</comment>
<proteinExistence type="inferred from homology"/>
<protein>
    <recommendedName>
        <fullName evidence="9">Major facilitator superfamily (MFS) profile domain-containing protein</fullName>
    </recommendedName>
</protein>
<feature type="domain" description="Major facilitator superfamily (MFS) profile" evidence="9">
    <location>
        <begin position="20"/>
        <end position="445"/>
    </location>
</feature>
<dbReference type="PRINTS" id="PR00171">
    <property type="entry name" value="SUGRTRNSPORT"/>
</dbReference>
<dbReference type="OrthoDB" id="6133115at2759"/>
<dbReference type="Pfam" id="PF00083">
    <property type="entry name" value="Sugar_tr"/>
    <property type="match status" value="1"/>
</dbReference>
<keyword evidence="5 8" id="KW-0472">Membrane</keyword>
<evidence type="ECO:0000313" key="11">
    <source>
        <dbReference type="Proteomes" id="UP001153712"/>
    </source>
</evidence>
<evidence type="ECO:0000256" key="7">
    <source>
        <dbReference type="ARBA" id="ARBA00024348"/>
    </source>
</evidence>
<dbReference type="FunFam" id="1.20.1250.20:FF:000055">
    <property type="entry name" value="Facilitated trehalose transporter Tret1-2 homolog"/>
    <property type="match status" value="1"/>
</dbReference>
<dbReference type="SUPFAM" id="SSF103473">
    <property type="entry name" value="MFS general substrate transporter"/>
    <property type="match status" value="1"/>
</dbReference>
<dbReference type="GO" id="GO:0022857">
    <property type="term" value="F:transmembrane transporter activity"/>
    <property type="evidence" value="ECO:0007669"/>
    <property type="project" value="InterPro"/>
</dbReference>
<accession>A0A9N9TFU5</accession>
<dbReference type="PANTHER" id="PTHR48021">
    <property type="match status" value="1"/>
</dbReference>
<feature type="transmembrane region" description="Helical" evidence="8">
    <location>
        <begin position="422"/>
        <end position="441"/>
    </location>
</feature>
<dbReference type="GO" id="GO:0005886">
    <property type="term" value="C:plasma membrane"/>
    <property type="evidence" value="ECO:0007669"/>
    <property type="project" value="UniProtKB-SubCell"/>
</dbReference>
<dbReference type="Gene3D" id="1.20.1250.20">
    <property type="entry name" value="MFS general substrate transporter like domains"/>
    <property type="match status" value="1"/>
</dbReference>
<dbReference type="InterPro" id="IPR005829">
    <property type="entry name" value="Sugar_transporter_CS"/>
</dbReference>
<dbReference type="InterPro" id="IPR050549">
    <property type="entry name" value="MFS_Trehalose_Transporter"/>
</dbReference>
<dbReference type="PANTHER" id="PTHR48021:SF46">
    <property type="entry name" value="MAJOR FACILITATOR SUPERFAMILY (MFS) PROFILE DOMAIN-CONTAINING PROTEIN"/>
    <property type="match status" value="1"/>
</dbReference>
<dbReference type="PROSITE" id="PS00216">
    <property type="entry name" value="SUGAR_TRANSPORT_1"/>
    <property type="match status" value="1"/>
</dbReference>
<reference evidence="10" key="1">
    <citation type="submission" date="2022-01" db="EMBL/GenBank/DDBJ databases">
        <authorList>
            <person name="King R."/>
        </authorList>
    </citation>
    <scope>NUCLEOTIDE SEQUENCE</scope>
</reference>
<feature type="transmembrane region" description="Helical" evidence="8">
    <location>
        <begin position="114"/>
        <end position="134"/>
    </location>
</feature>
<dbReference type="AlphaFoldDB" id="A0A9N9TFU5"/>
<evidence type="ECO:0000259" key="9">
    <source>
        <dbReference type="PROSITE" id="PS50850"/>
    </source>
</evidence>
<evidence type="ECO:0000256" key="3">
    <source>
        <dbReference type="ARBA" id="ARBA00022692"/>
    </source>
</evidence>
<comment type="similarity">
    <text evidence="7">Belongs to the major facilitator superfamily. Sugar transporter (TC 2.A.1.1) family. Trehalose transporter subfamily.</text>
</comment>
<gene>
    <name evidence="10" type="ORF">PHYEVI_LOCUS4042</name>
</gene>
<evidence type="ECO:0000313" key="10">
    <source>
        <dbReference type="EMBL" id="CAG9857639.1"/>
    </source>
</evidence>
<keyword evidence="2" id="KW-1003">Cell membrane</keyword>
<dbReference type="InterPro" id="IPR020846">
    <property type="entry name" value="MFS_dom"/>
</dbReference>
<evidence type="ECO:0000256" key="6">
    <source>
        <dbReference type="ARBA" id="ARBA00023180"/>
    </source>
</evidence>
<evidence type="ECO:0000256" key="8">
    <source>
        <dbReference type="SAM" id="Phobius"/>
    </source>
</evidence>
<feature type="transmembrane region" description="Helical" evidence="8">
    <location>
        <begin position="60"/>
        <end position="81"/>
    </location>
</feature>
<feature type="transmembrane region" description="Helical" evidence="8">
    <location>
        <begin position="389"/>
        <end position="410"/>
    </location>
</feature>
<organism evidence="10 11">
    <name type="scientific">Phyllotreta striolata</name>
    <name type="common">Striped flea beetle</name>
    <name type="synonym">Crioceris striolata</name>
    <dbReference type="NCBI Taxonomy" id="444603"/>
    <lineage>
        <taxon>Eukaryota</taxon>
        <taxon>Metazoa</taxon>
        <taxon>Ecdysozoa</taxon>
        <taxon>Arthropoda</taxon>
        <taxon>Hexapoda</taxon>
        <taxon>Insecta</taxon>
        <taxon>Pterygota</taxon>
        <taxon>Neoptera</taxon>
        <taxon>Endopterygota</taxon>
        <taxon>Coleoptera</taxon>
        <taxon>Polyphaga</taxon>
        <taxon>Cucujiformia</taxon>
        <taxon>Chrysomeloidea</taxon>
        <taxon>Chrysomelidae</taxon>
        <taxon>Galerucinae</taxon>
        <taxon>Alticini</taxon>
        <taxon>Phyllotreta</taxon>
    </lineage>
</organism>
<evidence type="ECO:0000256" key="5">
    <source>
        <dbReference type="ARBA" id="ARBA00023136"/>
    </source>
</evidence>
<feature type="transmembrane region" description="Helical" evidence="8">
    <location>
        <begin position="320"/>
        <end position="341"/>
    </location>
</feature>
<dbReference type="InterPro" id="IPR003663">
    <property type="entry name" value="Sugar/inositol_transpt"/>
</dbReference>
<name>A0A9N9TFU5_PHYSR</name>
<sequence length="465" mass="50331">MKSSLDASRFYRNSLYQYYSCFTATLTFVVSGMHYSWTSPSLPALLAADSPVPVTESDGYWLANMPMFGAVAGSLSAPLLVDLLGRRRTIMLCSVPYILSWIMILFAGRIELMLAARFIAGISDGWGFSAVPIYIGEITEPKIRGLFGSSVSVAYILGMLLINIVGSYCTVSQTALISCCLPVALLVAAKTIPESPYFLIMKGNTAGAKENLRLLRGRFDVDEETARIQGNIEKDASIKTNPTALLTVPANRKAFLVLVLLKSTQELSGDSAIAFYTQSIFKEAGSDMPEQLAAIVFFSLELLVTAVASGAVDRIGRRPLLIFSVCSVSATLLAEGGYFYARNCTAWDVSGLTAVPLAALFAFVVCYSLGLKTIPMLMLGEVFQQDVKAVALCAGDLYAVLMVTSVTKVFQVTKDAYGMHVPFLFFGASCAALLVPVVLFVPETKGKTLQEIQNYFNSQTKTVRV</sequence>
<feature type="transmembrane region" description="Helical" evidence="8">
    <location>
        <begin position="146"/>
        <end position="165"/>
    </location>
</feature>
<keyword evidence="11" id="KW-1185">Reference proteome</keyword>
<keyword evidence="4 8" id="KW-1133">Transmembrane helix</keyword>